<evidence type="ECO:0000256" key="1">
    <source>
        <dbReference type="ARBA" id="ARBA00005979"/>
    </source>
</evidence>
<name>A0AAD4H041_9FUNG</name>
<gene>
    <name evidence="6" type="ORF">BGZ95_007988</name>
</gene>
<evidence type="ECO:0000313" key="7">
    <source>
        <dbReference type="Proteomes" id="UP001194580"/>
    </source>
</evidence>
<feature type="region of interest" description="Disordered" evidence="4">
    <location>
        <begin position="101"/>
        <end position="123"/>
    </location>
</feature>
<dbReference type="InterPro" id="IPR013785">
    <property type="entry name" value="Aldolase_TIM"/>
</dbReference>
<feature type="non-terminal residue" evidence="6">
    <location>
        <position position="159"/>
    </location>
</feature>
<dbReference type="Proteomes" id="UP001194580">
    <property type="component" value="Unassembled WGS sequence"/>
</dbReference>
<dbReference type="PANTHER" id="PTHR43656">
    <property type="entry name" value="BINDING OXIDOREDUCTASE, PUTATIVE (AFU_ORTHOLOGUE AFUA_2G08260)-RELATED"/>
    <property type="match status" value="1"/>
</dbReference>
<dbReference type="Gene3D" id="3.20.20.70">
    <property type="entry name" value="Aldolase class I"/>
    <property type="match status" value="1"/>
</dbReference>
<keyword evidence="7" id="KW-1185">Reference proteome</keyword>
<protein>
    <recommendedName>
        <fullName evidence="5">NADH:flavin oxidoreductase/NADH oxidase N-terminal domain-containing protein</fullName>
    </recommendedName>
</protein>
<keyword evidence="3" id="KW-0560">Oxidoreductase</keyword>
<dbReference type="AlphaFoldDB" id="A0AAD4H041"/>
<evidence type="ECO:0000313" key="6">
    <source>
        <dbReference type="EMBL" id="KAG0248589.1"/>
    </source>
</evidence>
<dbReference type="GO" id="GO:0010181">
    <property type="term" value="F:FMN binding"/>
    <property type="evidence" value="ECO:0007669"/>
    <property type="project" value="InterPro"/>
</dbReference>
<sequence length="159" mass="17591">MNPPRALTTQEIQQLVTRFVKTSQTLYEAGFDGVELHAAHGYLISQFLNPRTNERSDDQYGGSLENRARFLKEIVEGIQAVTPKEFSIGVKLNSCDFGRRRQQEQAEGSTVVEGDEDSEEGKDVVEENLEEAVQVAVMLEGLGVDFIEISGGSYESFAA</sequence>
<dbReference type="SUPFAM" id="SSF51395">
    <property type="entry name" value="FMN-linked oxidoreductases"/>
    <property type="match status" value="1"/>
</dbReference>
<dbReference type="PANTHER" id="PTHR43656:SF2">
    <property type="entry name" value="BINDING OXIDOREDUCTASE, PUTATIVE (AFU_ORTHOLOGUE AFUA_2G08260)-RELATED"/>
    <property type="match status" value="1"/>
</dbReference>
<dbReference type="EMBL" id="JAAAIL010004015">
    <property type="protein sequence ID" value="KAG0248589.1"/>
    <property type="molecule type" value="Genomic_DNA"/>
</dbReference>
<organism evidence="6 7">
    <name type="scientific">Linnemannia exigua</name>
    <dbReference type="NCBI Taxonomy" id="604196"/>
    <lineage>
        <taxon>Eukaryota</taxon>
        <taxon>Fungi</taxon>
        <taxon>Fungi incertae sedis</taxon>
        <taxon>Mucoromycota</taxon>
        <taxon>Mortierellomycotina</taxon>
        <taxon>Mortierellomycetes</taxon>
        <taxon>Mortierellales</taxon>
        <taxon>Mortierellaceae</taxon>
        <taxon>Linnemannia</taxon>
    </lineage>
</organism>
<accession>A0AAD4H041</accession>
<keyword evidence="2" id="KW-0285">Flavoprotein</keyword>
<evidence type="ECO:0000259" key="5">
    <source>
        <dbReference type="Pfam" id="PF00724"/>
    </source>
</evidence>
<comment type="caution">
    <text evidence="6">The sequence shown here is derived from an EMBL/GenBank/DDBJ whole genome shotgun (WGS) entry which is preliminary data.</text>
</comment>
<proteinExistence type="inferred from homology"/>
<reference evidence="6" key="1">
    <citation type="journal article" date="2020" name="Fungal Divers.">
        <title>Resolving the Mortierellaceae phylogeny through synthesis of multi-gene phylogenetics and phylogenomics.</title>
        <authorList>
            <person name="Vandepol N."/>
            <person name="Liber J."/>
            <person name="Desiro A."/>
            <person name="Na H."/>
            <person name="Kennedy M."/>
            <person name="Barry K."/>
            <person name="Grigoriev I.V."/>
            <person name="Miller A.N."/>
            <person name="O'Donnell K."/>
            <person name="Stajich J.E."/>
            <person name="Bonito G."/>
        </authorList>
    </citation>
    <scope>NUCLEOTIDE SEQUENCE</scope>
    <source>
        <strain evidence="6">NRRL 28262</strain>
    </source>
</reference>
<dbReference type="InterPro" id="IPR051799">
    <property type="entry name" value="NADH_flavin_oxidoreductase"/>
</dbReference>
<feature type="compositionally biased region" description="Acidic residues" evidence="4">
    <location>
        <begin position="113"/>
        <end position="123"/>
    </location>
</feature>
<comment type="similarity">
    <text evidence="1">Belongs to the NADH:flavin oxidoreductase/NADH oxidase family.</text>
</comment>
<dbReference type="Pfam" id="PF00724">
    <property type="entry name" value="Oxidored_FMN"/>
    <property type="match status" value="1"/>
</dbReference>
<evidence type="ECO:0000256" key="3">
    <source>
        <dbReference type="ARBA" id="ARBA00023002"/>
    </source>
</evidence>
<evidence type="ECO:0000256" key="2">
    <source>
        <dbReference type="ARBA" id="ARBA00022630"/>
    </source>
</evidence>
<dbReference type="GO" id="GO:0016491">
    <property type="term" value="F:oxidoreductase activity"/>
    <property type="evidence" value="ECO:0007669"/>
    <property type="project" value="UniProtKB-KW"/>
</dbReference>
<feature type="domain" description="NADH:flavin oxidoreductase/NADH oxidase N-terminal" evidence="5">
    <location>
        <begin position="4"/>
        <end position="125"/>
    </location>
</feature>
<evidence type="ECO:0000256" key="4">
    <source>
        <dbReference type="SAM" id="MobiDB-lite"/>
    </source>
</evidence>
<dbReference type="InterPro" id="IPR001155">
    <property type="entry name" value="OxRdtase_FMN_N"/>
</dbReference>